<evidence type="ECO:0000313" key="2">
    <source>
        <dbReference type="EMBL" id="KAF6382458.1"/>
    </source>
</evidence>
<keyword evidence="1" id="KW-0472">Membrane</keyword>
<gene>
    <name evidence="2" type="ORF">mPipKuh1_008835</name>
</gene>
<sequence>MKFYHLLFVSEQCSLYAYYQYMHIIFKFSVFRDGLEVKILLPKIEPITCMYTGCPSKCINTLTGPDGMSQWLNMNLYTRRSRLDSQSGLMPCCGLDLQCEACRRQPINDSLSSLMILFFFFFKYILLIFHREKERGIESQKSQ</sequence>
<keyword evidence="3" id="KW-1185">Reference proteome</keyword>
<evidence type="ECO:0000256" key="1">
    <source>
        <dbReference type="SAM" id="Phobius"/>
    </source>
</evidence>
<keyword evidence="1" id="KW-1133">Transmembrane helix</keyword>
<dbReference type="AlphaFoldDB" id="A0A7J8A7Y0"/>
<protein>
    <submittedName>
        <fullName evidence="2">Uncharacterized protein</fullName>
    </submittedName>
</protein>
<accession>A0A7J8A7Y0</accession>
<dbReference type="Proteomes" id="UP000558488">
    <property type="component" value="Unassembled WGS sequence"/>
</dbReference>
<dbReference type="EMBL" id="JACAGB010000002">
    <property type="protein sequence ID" value="KAF6382458.1"/>
    <property type="molecule type" value="Genomic_DNA"/>
</dbReference>
<evidence type="ECO:0000313" key="3">
    <source>
        <dbReference type="Proteomes" id="UP000558488"/>
    </source>
</evidence>
<proteinExistence type="predicted"/>
<keyword evidence="1" id="KW-0812">Transmembrane</keyword>
<organism evidence="2 3">
    <name type="scientific">Pipistrellus kuhlii</name>
    <name type="common">Kuhl's pipistrelle</name>
    <dbReference type="NCBI Taxonomy" id="59472"/>
    <lineage>
        <taxon>Eukaryota</taxon>
        <taxon>Metazoa</taxon>
        <taxon>Chordata</taxon>
        <taxon>Craniata</taxon>
        <taxon>Vertebrata</taxon>
        <taxon>Euteleostomi</taxon>
        <taxon>Mammalia</taxon>
        <taxon>Eutheria</taxon>
        <taxon>Laurasiatheria</taxon>
        <taxon>Chiroptera</taxon>
        <taxon>Yangochiroptera</taxon>
        <taxon>Vespertilionidae</taxon>
        <taxon>Pipistrellus</taxon>
    </lineage>
</organism>
<reference evidence="2 3" key="1">
    <citation type="journal article" date="2020" name="Nature">
        <title>Six reference-quality genomes reveal evolution of bat adaptations.</title>
        <authorList>
            <person name="Jebb D."/>
            <person name="Huang Z."/>
            <person name="Pippel M."/>
            <person name="Hughes G.M."/>
            <person name="Lavrichenko K."/>
            <person name="Devanna P."/>
            <person name="Winkler S."/>
            <person name="Jermiin L.S."/>
            <person name="Skirmuntt E.C."/>
            <person name="Katzourakis A."/>
            <person name="Burkitt-Gray L."/>
            <person name="Ray D.A."/>
            <person name="Sullivan K.A.M."/>
            <person name="Roscito J.G."/>
            <person name="Kirilenko B.M."/>
            <person name="Davalos L.M."/>
            <person name="Corthals A.P."/>
            <person name="Power M.L."/>
            <person name="Jones G."/>
            <person name="Ransome R.D."/>
            <person name="Dechmann D.K.N."/>
            <person name="Locatelli A.G."/>
            <person name="Puechmaille S.J."/>
            <person name="Fedrigo O."/>
            <person name="Jarvis E.D."/>
            <person name="Hiller M."/>
            <person name="Vernes S.C."/>
            <person name="Myers E.W."/>
            <person name="Teeling E.C."/>
        </authorList>
    </citation>
    <scope>NUCLEOTIDE SEQUENCE [LARGE SCALE GENOMIC DNA]</scope>
    <source>
        <strain evidence="2">MPipKuh1</strain>
        <tissue evidence="2">Flight muscle</tissue>
    </source>
</reference>
<feature type="transmembrane region" description="Helical" evidence="1">
    <location>
        <begin position="111"/>
        <end position="129"/>
    </location>
</feature>
<name>A0A7J8A7Y0_PIPKU</name>
<comment type="caution">
    <text evidence="2">The sequence shown here is derived from an EMBL/GenBank/DDBJ whole genome shotgun (WGS) entry which is preliminary data.</text>
</comment>